<dbReference type="AlphaFoldDB" id="A0A5J5J7I0"/>
<gene>
    <name evidence="1" type="ORF">F6B43_07565</name>
</gene>
<comment type="caution">
    <text evidence="1">The sequence shown here is derived from an EMBL/GenBank/DDBJ whole genome shotgun (WGS) entry which is preliminary data.</text>
</comment>
<accession>A0A5J5J7I0</accession>
<name>A0A5J5J7I0_9MICO</name>
<dbReference type="SUPFAM" id="SSF50475">
    <property type="entry name" value="FMN-binding split barrel"/>
    <property type="match status" value="1"/>
</dbReference>
<dbReference type="RefSeq" id="WP_150448188.1">
    <property type="nucleotide sequence ID" value="NZ_VYSA01000001.1"/>
</dbReference>
<dbReference type="Gene3D" id="2.30.110.10">
    <property type="entry name" value="Electron Transport, Fmn-binding Protein, Chain A"/>
    <property type="match status" value="1"/>
</dbReference>
<organism evidence="1 2">
    <name type="scientific">Microbacterium rhizomatis</name>
    <dbReference type="NCBI Taxonomy" id="1631477"/>
    <lineage>
        <taxon>Bacteria</taxon>
        <taxon>Bacillati</taxon>
        <taxon>Actinomycetota</taxon>
        <taxon>Actinomycetes</taxon>
        <taxon>Micrococcales</taxon>
        <taxon>Microbacteriaceae</taxon>
        <taxon>Microbacterium</taxon>
    </lineage>
</organism>
<evidence type="ECO:0000313" key="2">
    <source>
        <dbReference type="Proteomes" id="UP000325827"/>
    </source>
</evidence>
<dbReference type="EMBL" id="VYSA01000001">
    <property type="protein sequence ID" value="KAA9111419.1"/>
    <property type="molecule type" value="Genomic_DNA"/>
</dbReference>
<proteinExistence type="predicted"/>
<dbReference type="InterPro" id="IPR012349">
    <property type="entry name" value="Split_barrel_FMN-bd"/>
</dbReference>
<dbReference type="Pfam" id="PF12900">
    <property type="entry name" value="Pyridox_ox_2"/>
    <property type="match status" value="1"/>
</dbReference>
<keyword evidence="2" id="KW-1185">Reference proteome</keyword>
<dbReference type="InterPro" id="IPR024747">
    <property type="entry name" value="Pyridox_Oxase-rel"/>
</dbReference>
<reference evidence="2" key="1">
    <citation type="submission" date="2019-09" db="EMBL/GenBank/DDBJ databases">
        <title>Mumia zhuanghuii sp. nov. isolated from the intestinal contents of plateau pika (Ochotona curzoniae) in the Qinghai-Tibet plateau of China.</title>
        <authorList>
            <person name="Tian Z."/>
        </authorList>
    </citation>
    <scope>NUCLEOTIDE SEQUENCE [LARGE SCALE GENOMIC DNA]</scope>
    <source>
        <strain evidence="2">JCM 30598</strain>
    </source>
</reference>
<protein>
    <submittedName>
        <fullName evidence="1">Pyridoxamine 5'-phosphate oxidase family protein</fullName>
    </submittedName>
</protein>
<dbReference type="Proteomes" id="UP000325827">
    <property type="component" value="Unassembled WGS sequence"/>
</dbReference>
<evidence type="ECO:0000313" key="1">
    <source>
        <dbReference type="EMBL" id="KAA9111419.1"/>
    </source>
</evidence>
<dbReference type="OrthoDB" id="7062584at2"/>
<sequence length="151" mass="17041">MNTQTLTDGADSPVERLGADACWQLLENSPLGRLVTVVRGEIDVFPVNFVVRDRTLYFRTAPGSKLLELVVNPRVAFEVDRYDEESAASVVVKGIAERLELQSEIDDADTLPLTPWIPTLKYRWVRVTPTDVTGRRFNRAPEPDRYAVIEP</sequence>